<reference evidence="2 3" key="1">
    <citation type="submission" date="2024-10" db="EMBL/GenBank/DDBJ databases">
        <authorList>
            <person name="Kim D."/>
        </authorList>
    </citation>
    <scope>NUCLEOTIDE SEQUENCE [LARGE SCALE GENOMIC DNA]</scope>
    <source>
        <strain evidence="2">Taebaek</strain>
    </source>
</reference>
<dbReference type="Pfam" id="PF01434">
    <property type="entry name" value="Peptidase_M41"/>
    <property type="match status" value="1"/>
</dbReference>
<dbReference type="InterPro" id="IPR000642">
    <property type="entry name" value="Peptidase_M41"/>
</dbReference>
<dbReference type="InterPro" id="IPR037219">
    <property type="entry name" value="Peptidase_M41-like"/>
</dbReference>
<evidence type="ECO:0000313" key="2">
    <source>
        <dbReference type="EMBL" id="KAL3084285.1"/>
    </source>
</evidence>
<evidence type="ECO:0000313" key="3">
    <source>
        <dbReference type="Proteomes" id="UP001620645"/>
    </source>
</evidence>
<organism evidence="2 3">
    <name type="scientific">Heterodera schachtii</name>
    <name type="common">Sugarbeet cyst nematode worm</name>
    <name type="synonym">Tylenchus schachtii</name>
    <dbReference type="NCBI Taxonomy" id="97005"/>
    <lineage>
        <taxon>Eukaryota</taxon>
        <taxon>Metazoa</taxon>
        <taxon>Ecdysozoa</taxon>
        <taxon>Nematoda</taxon>
        <taxon>Chromadorea</taxon>
        <taxon>Rhabditida</taxon>
        <taxon>Tylenchina</taxon>
        <taxon>Tylenchomorpha</taxon>
        <taxon>Tylenchoidea</taxon>
        <taxon>Heteroderidae</taxon>
        <taxon>Heteroderinae</taxon>
        <taxon>Heterodera</taxon>
    </lineage>
</organism>
<keyword evidence="3" id="KW-1185">Reference proteome</keyword>
<dbReference type="EMBL" id="JBICCN010000238">
    <property type="protein sequence ID" value="KAL3084285.1"/>
    <property type="molecule type" value="Genomic_DNA"/>
</dbReference>
<gene>
    <name evidence="2" type="ORF">niasHS_009773</name>
</gene>
<accession>A0ABD2J3J9</accession>
<dbReference type="Gene3D" id="1.20.58.760">
    <property type="entry name" value="Peptidase M41"/>
    <property type="match status" value="1"/>
</dbReference>
<sequence length="193" mass="22092">MMMLSPVVNQLHRVAFHEAGHAAACARNNDCTKILLVTAAAGVNANGMHYHGKTDIRARPLYNKNQLFAHLEYYIGSIVAEVAFFESFYGRGAQCDLAFAHLAAELIVCFLEDDGLQRVEFDFKKRCELPRRSTPEIRHRIGQHVVEAEQRLFAAYEDKNFKDRVEELALKVYNAEDKTLYGPEIYRILKKEE</sequence>
<dbReference type="Proteomes" id="UP001620645">
    <property type="component" value="Unassembled WGS sequence"/>
</dbReference>
<feature type="domain" description="Peptidase M41" evidence="1">
    <location>
        <begin position="12"/>
        <end position="123"/>
    </location>
</feature>
<name>A0ABD2J3J9_HETSC</name>
<dbReference type="SUPFAM" id="SSF140990">
    <property type="entry name" value="FtsH protease domain-like"/>
    <property type="match status" value="1"/>
</dbReference>
<protein>
    <recommendedName>
        <fullName evidence="1">Peptidase M41 domain-containing protein</fullName>
    </recommendedName>
</protein>
<comment type="caution">
    <text evidence="2">The sequence shown here is derived from an EMBL/GenBank/DDBJ whole genome shotgun (WGS) entry which is preliminary data.</text>
</comment>
<proteinExistence type="predicted"/>
<evidence type="ECO:0000259" key="1">
    <source>
        <dbReference type="Pfam" id="PF01434"/>
    </source>
</evidence>
<dbReference type="AlphaFoldDB" id="A0ABD2J3J9"/>